<keyword evidence="2" id="KW-0472">Membrane</keyword>
<comment type="caution">
    <text evidence="3">The sequence shown here is derived from an EMBL/GenBank/DDBJ whole genome shotgun (WGS) entry which is preliminary data.</text>
</comment>
<organism evidence="3 4">
    <name type="scientific">Parvibaculum sedimenti</name>
    <dbReference type="NCBI Taxonomy" id="2608632"/>
    <lineage>
        <taxon>Bacteria</taxon>
        <taxon>Pseudomonadati</taxon>
        <taxon>Pseudomonadota</taxon>
        <taxon>Alphaproteobacteria</taxon>
        <taxon>Hyphomicrobiales</taxon>
        <taxon>Parvibaculaceae</taxon>
        <taxon>Parvibaculum</taxon>
    </lineage>
</organism>
<feature type="compositionally biased region" description="Low complexity" evidence="1">
    <location>
        <begin position="774"/>
        <end position="788"/>
    </location>
</feature>
<keyword evidence="2" id="KW-1133">Transmembrane helix</keyword>
<feature type="region of interest" description="Disordered" evidence="1">
    <location>
        <begin position="1"/>
        <end position="26"/>
    </location>
</feature>
<protein>
    <submittedName>
        <fullName evidence="3">TIGR02302 family protein</fullName>
    </submittedName>
</protein>
<keyword evidence="2" id="KW-0812">Transmembrane</keyword>
<evidence type="ECO:0000256" key="1">
    <source>
        <dbReference type="SAM" id="MobiDB-lite"/>
    </source>
</evidence>
<dbReference type="Proteomes" id="UP000468901">
    <property type="component" value="Unassembled WGS sequence"/>
</dbReference>
<dbReference type="AlphaFoldDB" id="A0A6N6VF20"/>
<name>A0A6N6VF20_9HYPH</name>
<evidence type="ECO:0000313" key="3">
    <source>
        <dbReference type="EMBL" id="KAB7738779.1"/>
    </source>
</evidence>
<feature type="region of interest" description="Disordered" evidence="1">
    <location>
        <begin position="722"/>
        <end position="745"/>
    </location>
</feature>
<sequence length="848" mass="91973">MNGPNTRKTAKVTEAGKEAPRRAEGPRLPPRVERRIRIARAILFWEALWPVLWPPAGVGGVFLVLALFGAFSGLPLGIHWAMLAGFGGLMAWMLWRGLMGFRWPDREAALRHLEQVSGLTHQPLGAYEDAPAPGTGDAALWRAHQRWVAERIRKLKLGFASPGLASQDPYALRAAVVLLLVIAFLGTGGGQMNRIAAALLPGLGVAKPFSVEAWITPPAYTGQAPIYLEDQQSADRATTEERKLVVPENSVLSLRVHGLKNTPSLEAGQGDRGRPEPLKHMGSTNYAIDAKIAASTEFALTQGGRMMRGWEIDVVADRKPRIALTKPIEKTATGSLRFAYKVDDDYGVTSAVARIALVLPPEQASPGTTKAGAKVGAKPVQSRVTPPTINLPLPTLRPREASDETYIDLTPHPWAGLAVTITLVAKDDAGQEGTSLPVAIVLPAREFKKPLAAAIVEQRRALALEPQATARVARVLDDFTTDPDRYIDDLRVYLALRAAYWRLADAQRDSDLTGIYDLLWATALHIEDGDVSLAENDMRRARDALANALAKGASGEELDRLLADLKSAFNRYMEALTASGQMPATSDMNRFAPQDGQTIDRSDLEKMLSSIEEMTKTGARDQAKAMLQQLQAIMENMRTPQKSAGMTPQEQAMQQGVDKIGKLIDKQNELMAQTFQQGAKMGAGAGKGGKASMHDLRKSQEALREELAKAVLELEKSGAKAPPALVDAGNSMKSAEERLGDERTDRATAAQGKAIAEMREGAQGLADQMMQSMAGRRGSAGRGQNSASDPFGRPTANGSTTIGNDVAVPNKIDVQRARKIIEELRRRAGELGRPKNELDYLDRLLKRF</sequence>
<proteinExistence type="predicted"/>
<feature type="transmembrane region" description="Helical" evidence="2">
    <location>
        <begin position="43"/>
        <end position="71"/>
    </location>
</feature>
<feature type="region of interest" description="Disordered" evidence="1">
    <location>
        <begin position="365"/>
        <end position="396"/>
    </location>
</feature>
<dbReference type="InterPro" id="IPR012683">
    <property type="entry name" value="CHP02302_TM"/>
</dbReference>
<feature type="transmembrane region" description="Helical" evidence="2">
    <location>
        <begin position="170"/>
        <end position="190"/>
    </location>
</feature>
<gene>
    <name evidence="3" type="ORF">F2P47_15170</name>
</gene>
<feature type="transmembrane region" description="Helical" evidence="2">
    <location>
        <begin position="77"/>
        <end position="95"/>
    </location>
</feature>
<dbReference type="RefSeq" id="WP_152217231.1">
    <property type="nucleotide sequence ID" value="NZ_WESC01000016.1"/>
</dbReference>
<accession>A0A6N6VF20</accession>
<keyword evidence="4" id="KW-1185">Reference proteome</keyword>
<reference evidence="3 4" key="1">
    <citation type="submission" date="2019-09" db="EMBL/GenBank/DDBJ databases">
        <title>Parvibaculum sedimenti sp. nov., isolated from sediment.</title>
        <authorList>
            <person name="Wang Y."/>
        </authorList>
    </citation>
    <scope>NUCLEOTIDE SEQUENCE [LARGE SCALE GENOMIC DNA]</scope>
    <source>
        <strain evidence="3 4">HXT-9</strain>
    </source>
</reference>
<feature type="compositionally biased region" description="Basic and acidic residues" evidence="1">
    <location>
        <begin position="14"/>
        <end position="26"/>
    </location>
</feature>
<dbReference type="Pfam" id="PF13779">
    <property type="entry name" value="DUF4175"/>
    <property type="match status" value="1"/>
</dbReference>
<feature type="compositionally biased region" description="Basic and acidic residues" evidence="1">
    <location>
        <begin position="734"/>
        <end position="745"/>
    </location>
</feature>
<evidence type="ECO:0000256" key="2">
    <source>
        <dbReference type="SAM" id="Phobius"/>
    </source>
</evidence>
<feature type="region of interest" description="Disordered" evidence="1">
    <location>
        <begin position="773"/>
        <end position="804"/>
    </location>
</feature>
<feature type="compositionally biased region" description="Low complexity" evidence="1">
    <location>
        <begin position="385"/>
        <end position="396"/>
    </location>
</feature>
<dbReference type="NCBIfam" id="TIGR02302">
    <property type="entry name" value="aProt_lowcomp"/>
    <property type="match status" value="1"/>
</dbReference>
<evidence type="ECO:0000313" key="4">
    <source>
        <dbReference type="Proteomes" id="UP000468901"/>
    </source>
</evidence>
<dbReference type="EMBL" id="WESC01000016">
    <property type="protein sequence ID" value="KAB7738779.1"/>
    <property type="molecule type" value="Genomic_DNA"/>
</dbReference>